<reference evidence="4 5" key="1">
    <citation type="journal article" date="2020" name="Nat. Commun.">
        <title>Donkey genomes provide new insights into domestication and selection for coat color.</title>
        <authorList>
            <person name="Wang"/>
            <person name="C."/>
            <person name="Li"/>
            <person name="H."/>
            <person name="Guo"/>
            <person name="Y."/>
            <person name="Huang"/>
            <person name="J."/>
            <person name="Sun"/>
            <person name="Y."/>
            <person name="Min"/>
            <person name="J."/>
            <person name="Wang"/>
            <person name="J."/>
            <person name="Fang"/>
            <person name="X."/>
            <person name="Zhao"/>
            <person name="Z."/>
            <person name="Wang"/>
            <person name="S."/>
            <person name="Zhang"/>
            <person name="Y."/>
            <person name="Liu"/>
            <person name="Q."/>
            <person name="Jiang"/>
            <person name="Q."/>
            <person name="Wang"/>
            <person name="X."/>
            <person name="Guo"/>
            <person name="Y."/>
            <person name="Yang"/>
            <person name="C."/>
            <person name="Wang"/>
            <person name="Y."/>
            <person name="Tian"/>
            <person name="F."/>
            <person name="Zhuang"/>
            <person name="G."/>
            <person name="Fan"/>
            <person name="Y."/>
            <person name="Gao"/>
            <person name="Q."/>
            <person name="Li"/>
            <person name="Y."/>
            <person name="Ju"/>
            <person name="Z."/>
            <person name="Li"/>
            <person name="J."/>
            <person name="Li"/>
            <person name="R."/>
            <person name="Hou"/>
            <person name="M."/>
            <person name="Yang"/>
            <person name="G."/>
            <person name="Liu"/>
            <person name="G."/>
            <person name="Liu"/>
            <person name="W."/>
            <person name="Guo"/>
            <person name="J."/>
            <person name="Pan"/>
            <person name="S."/>
            <person name="Fan"/>
            <person name="G."/>
            <person name="Zhang"/>
            <person name="W."/>
            <person name="Zhang"/>
            <person name="R."/>
            <person name="Yu"/>
            <person name="J."/>
            <person name="Zhang"/>
            <person name="X."/>
            <person name="Yin"/>
            <person name="Q."/>
            <person name="Ji"/>
            <person name="C."/>
            <person name="Jin"/>
            <person name="Y."/>
            <person name="Yue"/>
            <person name="G."/>
            <person name="Liu"/>
            <person name="M."/>
            <person name="Xu"/>
            <person name="J."/>
            <person name="Liu"/>
            <person name="S."/>
            <person name="Jordana"/>
            <person name="J."/>
            <person name="Noce"/>
            <person name="A."/>
            <person name="Amills"/>
            <person name="M."/>
            <person name="Wu"/>
            <person name="D.D."/>
            <person name="Li"/>
            <person name="S."/>
            <person name="Zhou"/>
            <person name="X. and Zhong"/>
            <person name="J."/>
        </authorList>
    </citation>
    <scope>NUCLEOTIDE SEQUENCE [LARGE SCALE GENOMIC DNA]</scope>
</reference>
<dbReference type="InterPro" id="IPR011990">
    <property type="entry name" value="TPR-like_helical_dom_sf"/>
</dbReference>
<sequence length="732" mass="82137">MEIQARAWRPRLSARTPLASAAGRWRALWGRGERRAADLRSRTGTFCLQIGGAARGRSGLREPGAARRGAQAGPQTSGAGPLPVGAGDGAHSAQAPLGPRPRAAAWPPLRGRADRGPARPRRLPRPRRAPPRPPRPHRARLGVRRSTWATAASGGRAALPMTTAGAPGSLPAGTPVSSLHEALDQCMTALDLFLTNQFSEALSYLKPRTKESMYHSLTYATILEMQAMMTFDPQDILLAGNMMKEAQSLCQRHRRKSSVTDSFSNLVHRPTLDQFTEEEIHAEVCYAECLLQRAALTFLQDENMVSFIKGGIKVRNSYQTYKELDNLVQSSQYCKGENHRHFEGGVKLGVGAFNLTLSMLPTRILRLLEFVGFSGNKDYGLLQLEEGAAGHSFRAVLCVMLLLCYHTFLTFVLGTGNVNIEEAEKLLKPYLKRYPKGAIFLFFAGRIEAIKGNVDAAIQRFEECCEAQQHWKQFHHMCYWELMWCFTYKGQWKMAYLYADLLSKENSWSKATYIYMKAAYLSMFGKEDCKPFGDDEVELFRAVPGLKLKIAGKSLPTEKFAIRKSRRYLSPNPISLPIPPLEMMYIWNGYAVIGKQPELTDGILEIITKAEEMLEKGPENEYSVDDECLVKLLKGLCLKYLGRVQEAEENFRSIPANEKKIKYDHYLIPNALLELALLFMEQGRNEEAVKLLETAKQNYKNYSMESRTHFRIQAATLQAKSSLENGHVQSAL</sequence>
<feature type="compositionally biased region" description="Low complexity" evidence="3">
    <location>
        <begin position="95"/>
        <end position="110"/>
    </location>
</feature>
<dbReference type="PANTHER" id="PTHR31859:SF3">
    <property type="entry name" value="TETRATRICOPEPTIDE REPEAT PROTEIN 39A"/>
    <property type="match status" value="1"/>
</dbReference>
<dbReference type="GeneTree" id="ENSGT00950000182917"/>
<reference evidence="4" key="2">
    <citation type="submission" date="2025-08" db="UniProtKB">
        <authorList>
            <consortium name="Ensembl"/>
        </authorList>
    </citation>
    <scope>IDENTIFICATION</scope>
</reference>
<dbReference type="Pfam" id="PF10300">
    <property type="entry name" value="Iml2-TPR_39"/>
    <property type="match status" value="1"/>
</dbReference>
<dbReference type="PANTHER" id="PTHR31859">
    <property type="entry name" value="TETRATRICOPEPTIDE REPEAT PROTEIN 39 FAMILY MEMBER"/>
    <property type="match status" value="1"/>
</dbReference>
<evidence type="ECO:0000313" key="5">
    <source>
        <dbReference type="Proteomes" id="UP000694387"/>
    </source>
</evidence>
<proteinExistence type="inferred from homology"/>
<reference evidence="4" key="3">
    <citation type="submission" date="2025-09" db="UniProtKB">
        <authorList>
            <consortium name="Ensembl"/>
        </authorList>
    </citation>
    <scope>IDENTIFICATION</scope>
</reference>
<comment type="similarity">
    <text evidence="1">Belongs to the TTC39 family.</text>
</comment>
<feature type="region of interest" description="Disordered" evidence="3">
    <location>
        <begin position="54"/>
        <end position="162"/>
    </location>
</feature>
<dbReference type="SUPFAM" id="SSF48452">
    <property type="entry name" value="TPR-like"/>
    <property type="match status" value="1"/>
</dbReference>
<dbReference type="InterPro" id="IPR019412">
    <property type="entry name" value="IML2/TPR_39"/>
</dbReference>
<accession>A0A9L0JKT4</accession>
<evidence type="ECO:0000256" key="2">
    <source>
        <dbReference type="ARBA" id="ARBA00022803"/>
    </source>
</evidence>
<organism evidence="4 5">
    <name type="scientific">Equus asinus</name>
    <name type="common">Donkey</name>
    <name type="synonym">Equus africanus asinus</name>
    <dbReference type="NCBI Taxonomy" id="9793"/>
    <lineage>
        <taxon>Eukaryota</taxon>
        <taxon>Metazoa</taxon>
        <taxon>Chordata</taxon>
        <taxon>Craniata</taxon>
        <taxon>Vertebrata</taxon>
        <taxon>Euteleostomi</taxon>
        <taxon>Mammalia</taxon>
        <taxon>Eutheria</taxon>
        <taxon>Laurasiatheria</taxon>
        <taxon>Perissodactyla</taxon>
        <taxon>Equidae</taxon>
        <taxon>Equus</taxon>
    </lineage>
</organism>
<evidence type="ECO:0000256" key="1">
    <source>
        <dbReference type="ARBA" id="ARBA00006400"/>
    </source>
</evidence>
<dbReference type="GO" id="GO:0005813">
    <property type="term" value="C:centrosome"/>
    <property type="evidence" value="ECO:0007669"/>
    <property type="project" value="Ensembl"/>
</dbReference>
<gene>
    <name evidence="4" type="primary">TTC39A</name>
</gene>
<dbReference type="Gene3D" id="1.25.40.10">
    <property type="entry name" value="Tetratricopeptide repeat domain"/>
    <property type="match status" value="2"/>
</dbReference>
<evidence type="ECO:0000313" key="4">
    <source>
        <dbReference type="Ensembl" id="ENSEASP00005053844.1"/>
    </source>
</evidence>
<protein>
    <submittedName>
        <fullName evidence="4">Tetratricopeptide repeat domain 39A</fullName>
    </submittedName>
</protein>
<feature type="compositionally biased region" description="Basic residues" evidence="3">
    <location>
        <begin position="118"/>
        <end position="143"/>
    </location>
</feature>
<evidence type="ECO:0000256" key="3">
    <source>
        <dbReference type="SAM" id="MobiDB-lite"/>
    </source>
</evidence>
<name>A0A9L0JKT4_EQUAS</name>
<dbReference type="AlphaFoldDB" id="A0A9L0JKT4"/>
<keyword evidence="2" id="KW-0802">TPR repeat</keyword>
<keyword evidence="5" id="KW-1185">Reference proteome</keyword>
<feature type="compositionally biased region" description="Low complexity" evidence="3">
    <location>
        <begin position="66"/>
        <end position="75"/>
    </location>
</feature>
<dbReference type="Proteomes" id="UP000694387">
    <property type="component" value="Chromosome 5"/>
</dbReference>
<dbReference type="Ensembl" id="ENSEAST00005080396.1">
    <property type="protein sequence ID" value="ENSEASP00005053844.1"/>
    <property type="gene ID" value="ENSEASG00005010736.2"/>
</dbReference>